<keyword evidence="2" id="KW-1003">Cell membrane</keyword>
<evidence type="ECO:0000256" key="6">
    <source>
        <dbReference type="ARBA" id="ARBA00043993"/>
    </source>
</evidence>
<evidence type="ECO:0000256" key="1">
    <source>
        <dbReference type="ARBA" id="ARBA00004651"/>
    </source>
</evidence>
<feature type="transmembrane region" description="Helical" evidence="7">
    <location>
        <begin position="46"/>
        <end position="64"/>
    </location>
</feature>
<feature type="transmembrane region" description="Helical" evidence="7">
    <location>
        <begin position="71"/>
        <end position="92"/>
    </location>
</feature>
<dbReference type="EMBL" id="JAENII010000001">
    <property type="protein sequence ID" value="MBK1825643.1"/>
    <property type="molecule type" value="Genomic_DNA"/>
</dbReference>
<evidence type="ECO:0000313" key="10">
    <source>
        <dbReference type="Proteomes" id="UP000658278"/>
    </source>
</evidence>
<evidence type="ECO:0000256" key="5">
    <source>
        <dbReference type="ARBA" id="ARBA00023136"/>
    </source>
</evidence>
<dbReference type="AlphaFoldDB" id="A0A934R9F8"/>
<proteinExistence type="inferred from homology"/>
<dbReference type="RefSeq" id="WP_200275491.1">
    <property type="nucleotide sequence ID" value="NZ_JAENII010000001.1"/>
</dbReference>
<evidence type="ECO:0000256" key="3">
    <source>
        <dbReference type="ARBA" id="ARBA00022692"/>
    </source>
</evidence>
<evidence type="ECO:0000313" key="9">
    <source>
        <dbReference type="EMBL" id="MBK1825643.1"/>
    </source>
</evidence>
<evidence type="ECO:0000256" key="2">
    <source>
        <dbReference type="ARBA" id="ARBA00022475"/>
    </source>
</evidence>
<comment type="subcellular location">
    <subcellularLocation>
        <location evidence="1">Cell membrane</location>
        <topology evidence="1">Multi-pass membrane protein</topology>
    </subcellularLocation>
</comment>
<evidence type="ECO:0000259" key="8">
    <source>
        <dbReference type="Pfam" id="PF13515"/>
    </source>
</evidence>
<dbReference type="Pfam" id="PF13515">
    <property type="entry name" value="FUSC_2"/>
    <property type="match status" value="1"/>
</dbReference>
<dbReference type="PANTHER" id="PTHR30509:SF9">
    <property type="entry name" value="MULTIDRUG RESISTANCE PROTEIN MDTO"/>
    <property type="match status" value="1"/>
</dbReference>
<name>A0A934R9F8_9BACT</name>
<organism evidence="9 10">
    <name type="scientific">Haloferula rosea</name>
    <dbReference type="NCBI Taxonomy" id="490093"/>
    <lineage>
        <taxon>Bacteria</taxon>
        <taxon>Pseudomonadati</taxon>
        <taxon>Verrucomicrobiota</taxon>
        <taxon>Verrucomicrobiia</taxon>
        <taxon>Verrucomicrobiales</taxon>
        <taxon>Verrucomicrobiaceae</taxon>
        <taxon>Haloferula</taxon>
    </lineage>
</organism>
<accession>A0A934R9F8</accession>
<gene>
    <name evidence="9" type="ORF">JIN81_01315</name>
</gene>
<keyword evidence="10" id="KW-1185">Reference proteome</keyword>
<keyword evidence="4 7" id="KW-1133">Transmembrane helix</keyword>
<evidence type="ECO:0000256" key="4">
    <source>
        <dbReference type="ARBA" id="ARBA00022989"/>
    </source>
</evidence>
<dbReference type="GO" id="GO:0005886">
    <property type="term" value="C:plasma membrane"/>
    <property type="evidence" value="ECO:0007669"/>
    <property type="project" value="UniProtKB-SubCell"/>
</dbReference>
<keyword evidence="3 7" id="KW-0812">Transmembrane</keyword>
<feature type="transmembrane region" description="Helical" evidence="7">
    <location>
        <begin position="141"/>
        <end position="159"/>
    </location>
</feature>
<comment type="caution">
    <text evidence="9">The sequence shown here is derived from an EMBL/GenBank/DDBJ whole genome shotgun (WGS) entry which is preliminary data.</text>
</comment>
<dbReference type="InterPro" id="IPR049453">
    <property type="entry name" value="Memb_transporter_dom"/>
</dbReference>
<feature type="transmembrane region" description="Helical" evidence="7">
    <location>
        <begin position="112"/>
        <end position="129"/>
    </location>
</feature>
<sequence>MIKRLKESFDFSKRQLRDATRLALQAAAAASSTFLIMQALGMAEEFVGILSAVLVLSPGIGGTITSAWKRLAATIIGAAVGALCFWIIPGGYGTALALSISMLVMNGITGLFPQWRYGVVAAVALALGSEDDVMATALDRSLSIALGVVVGIVVSIGVWPSKSSARSKSFIREALSLTAERLELALSHTSKDVTDEASKALADLENRYSSLISHARSEASNVNVADNERLLERLDAADRIDHSVRLIHRVATEEDQIEHEGNKMVQTLEEVGQSMQQILRGTSSDEQDEERPSMRALHDRIEELRGVTGGDESKDDWHHVNRVVLVFALDEIVEAMEILGRSAESGSSGG</sequence>
<feature type="transmembrane region" description="Helical" evidence="7">
    <location>
        <begin position="21"/>
        <end position="40"/>
    </location>
</feature>
<dbReference type="Proteomes" id="UP000658278">
    <property type="component" value="Unassembled WGS sequence"/>
</dbReference>
<comment type="similarity">
    <text evidence="6">Belongs to the YccS/YhfK family.</text>
</comment>
<feature type="domain" description="Integral membrane bound transporter" evidence="8">
    <location>
        <begin position="34"/>
        <end position="154"/>
    </location>
</feature>
<protein>
    <submittedName>
        <fullName evidence="9">FUSC family protein</fullName>
    </submittedName>
</protein>
<reference evidence="9" key="1">
    <citation type="submission" date="2021-01" db="EMBL/GenBank/DDBJ databases">
        <title>Modified the classification status of verrucomicrobia.</title>
        <authorList>
            <person name="Feng X."/>
        </authorList>
    </citation>
    <scope>NUCLEOTIDE SEQUENCE</scope>
    <source>
        <strain evidence="9">KCTC 22201</strain>
    </source>
</reference>
<keyword evidence="5 7" id="KW-0472">Membrane</keyword>
<dbReference type="PANTHER" id="PTHR30509">
    <property type="entry name" value="P-HYDROXYBENZOIC ACID EFFLUX PUMP SUBUNIT-RELATED"/>
    <property type="match status" value="1"/>
</dbReference>
<evidence type="ECO:0000256" key="7">
    <source>
        <dbReference type="SAM" id="Phobius"/>
    </source>
</evidence>